<evidence type="ECO:0000256" key="7">
    <source>
        <dbReference type="ARBA" id="ARBA00023155"/>
    </source>
</evidence>
<evidence type="ECO:0000256" key="8">
    <source>
        <dbReference type="ARBA" id="ARBA00023163"/>
    </source>
</evidence>
<evidence type="ECO:0000313" key="15">
    <source>
        <dbReference type="EMBL" id="KAJ7365694.1"/>
    </source>
</evidence>
<dbReference type="PANTHER" id="PTHR45636">
    <property type="entry name" value="PAIRED BOX PROTEIN PAX-6-RELATED-RELATED"/>
    <property type="match status" value="1"/>
</dbReference>
<keyword evidence="16" id="KW-1185">Reference proteome</keyword>
<dbReference type="Gene3D" id="1.10.10.10">
    <property type="entry name" value="Winged helix-like DNA-binding domain superfamily/Winged helix DNA-binding domain"/>
    <property type="match status" value="2"/>
</dbReference>
<comment type="subcellular location">
    <subcellularLocation>
        <location evidence="1 10 11">Nucleus</location>
    </subcellularLocation>
</comment>
<dbReference type="InterPro" id="IPR001356">
    <property type="entry name" value="HD"/>
</dbReference>
<feature type="DNA-binding region" description="Homeobox" evidence="10">
    <location>
        <begin position="259"/>
        <end position="318"/>
    </location>
</feature>
<dbReference type="SMART" id="SM00351">
    <property type="entry name" value="PAX"/>
    <property type="match status" value="1"/>
</dbReference>
<dbReference type="PROSITE" id="PS50071">
    <property type="entry name" value="HOMEOBOX_2"/>
    <property type="match status" value="1"/>
</dbReference>
<dbReference type="Gene3D" id="1.10.10.60">
    <property type="entry name" value="Homeodomain-like"/>
    <property type="match status" value="1"/>
</dbReference>
<dbReference type="SMART" id="SM00389">
    <property type="entry name" value="HOX"/>
    <property type="match status" value="1"/>
</dbReference>
<dbReference type="CDD" id="cd00086">
    <property type="entry name" value="homeodomain"/>
    <property type="match status" value="1"/>
</dbReference>
<dbReference type="AlphaFoldDB" id="A0A9W9YW45"/>
<proteinExistence type="inferred from homology"/>
<feature type="region of interest" description="Disordered" evidence="12">
    <location>
        <begin position="210"/>
        <end position="229"/>
    </location>
</feature>
<evidence type="ECO:0000256" key="10">
    <source>
        <dbReference type="PROSITE-ProRule" id="PRU00108"/>
    </source>
</evidence>
<dbReference type="InterPro" id="IPR043565">
    <property type="entry name" value="PAX_fam"/>
</dbReference>
<accession>A0A9W9YW45</accession>
<keyword evidence="7 10" id="KW-0371">Homeobox</keyword>
<dbReference type="PRINTS" id="PR00027">
    <property type="entry name" value="PAIREDBOX"/>
</dbReference>
<dbReference type="Pfam" id="PF00046">
    <property type="entry name" value="Homeodomain"/>
    <property type="match status" value="1"/>
</dbReference>
<keyword evidence="9 10" id="KW-0539">Nucleus</keyword>
<feature type="compositionally biased region" description="Polar residues" evidence="12">
    <location>
        <begin position="217"/>
        <end position="227"/>
    </location>
</feature>
<evidence type="ECO:0000256" key="6">
    <source>
        <dbReference type="ARBA" id="ARBA00023125"/>
    </source>
</evidence>
<dbReference type="GO" id="GO:0000981">
    <property type="term" value="F:DNA-binding transcription factor activity, RNA polymerase II-specific"/>
    <property type="evidence" value="ECO:0007669"/>
    <property type="project" value="InterPro"/>
</dbReference>
<evidence type="ECO:0000259" key="13">
    <source>
        <dbReference type="PROSITE" id="PS50071"/>
    </source>
</evidence>
<organism evidence="15 16">
    <name type="scientific">Desmophyllum pertusum</name>
    <dbReference type="NCBI Taxonomy" id="174260"/>
    <lineage>
        <taxon>Eukaryota</taxon>
        <taxon>Metazoa</taxon>
        <taxon>Cnidaria</taxon>
        <taxon>Anthozoa</taxon>
        <taxon>Hexacorallia</taxon>
        <taxon>Scleractinia</taxon>
        <taxon>Caryophylliina</taxon>
        <taxon>Caryophylliidae</taxon>
        <taxon>Desmophyllum</taxon>
    </lineage>
</organism>
<dbReference type="GO" id="GO:0000978">
    <property type="term" value="F:RNA polymerase II cis-regulatory region sequence-specific DNA binding"/>
    <property type="evidence" value="ECO:0007669"/>
    <property type="project" value="TreeGrafter"/>
</dbReference>
<dbReference type="Pfam" id="PF00292">
    <property type="entry name" value="PAX"/>
    <property type="match status" value="1"/>
</dbReference>
<dbReference type="InterPro" id="IPR009057">
    <property type="entry name" value="Homeodomain-like_sf"/>
</dbReference>
<dbReference type="PROSITE" id="PS51057">
    <property type="entry name" value="PAIRED_2"/>
    <property type="match status" value="1"/>
</dbReference>
<dbReference type="OrthoDB" id="6159439at2759"/>
<evidence type="ECO:0000259" key="14">
    <source>
        <dbReference type="PROSITE" id="PS51057"/>
    </source>
</evidence>
<evidence type="ECO:0000256" key="5">
    <source>
        <dbReference type="ARBA" id="ARBA00023015"/>
    </source>
</evidence>
<feature type="domain" description="Homeobox" evidence="13">
    <location>
        <begin position="257"/>
        <end position="317"/>
    </location>
</feature>
<keyword evidence="8" id="KW-0804">Transcription</keyword>
<dbReference type="GO" id="GO:0005634">
    <property type="term" value="C:nucleus"/>
    <property type="evidence" value="ECO:0007669"/>
    <property type="project" value="UniProtKB-SubCell"/>
</dbReference>
<gene>
    <name evidence="15" type="primary">PAX3_7</name>
    <name evidence="15" type="ORF">OS493_002409</name>
</gene>
<evidence type="ECO:0000256" key="1">
    <source>
        <dbReference type="ARBA" id="ARBA00004123"/>
    </source>
</evidence>
<evidence type="ECO:0000256" key="4">
    <source>
        <dbReference type="ARBA" id="ARBA00022724"/>
    </source>
</evidence>
<evidence type="ECO:0000256" key="9">
    <source>
        <dbReference type="ARBA" id="ARBA00023242"/>
    </source>
</evidence>
<protein>
    <submittedName>
        <fullName evidence="15">Paired box protein Pax-3</fullName>
    </submittedName>
</protein>
<keyword evidence="4" id="KW-0563">Paired box</keyword>
<dbReference type="EMBL" id="MU827302">
    <property type="protein sequence ID" value="KAJ7365694.1"/>
    <property type="molecule type" value="Genomic_DNA"/>
</dbReference>
<dbReference type="Proteomes" id="UP001163046">
    <property type="component" value="Unassembled WGS sequence"/>
</dbReference>
<dbReference type="SUPFAM" id="SSF46689">
    <property type="entry name" value="Homeodomain-like"/>
    <property type="match status" value="2"/>
</dbReference>
<dbReference type="PROSITE" id="PS00027">
    <property type="entry name" value="HOMEOBOX_1"/>
    <property type="match status" value="1"/>
</dbReference>
<keyword evidence="3" id="KW-0217">Developmental protein</keyword>
<comment type="caution">
    <text evidence="15">The sequence shown here is derived from an EMBL/GenBank/DDBJ whole genome shotgun (WGS) entry which is preliminary data.</text>
</comment>
<feature type="region of interest" description="Disordered" evidence="12">
    <location>
        <begin position="234"/>
        <end position="266"/>
    </location>
</feature>
<dbReference type="InterPro" id="IPR017970">
    <property type="entry name" value="Homeobox_CS"/>
</dbReference>
<keyword evidence="6 10" id="KW-0238">DNA-binding</keyword>
<evidence type="ECO:0000256" key="12">
    <source>
        <dbReference type="SAM" id="MobiDB-lite"/>
    </source>
</evidence>
<feature type="domain" description="Paired" evidence="14">
    <location>
        <begin position="46"/>
        <end position="171"/>
    </location>
</feature>
<dbReference type="InterPro" id="IPR036388">
    <property type="entry name" value="WH-like_DNA-bd_sf"/>
</dbReference>
<dbReference type="PANTHER" id="PTHR45636:SF49">
    <property type="entry name" value="PAIRED BOX PROTEIN 3 HOMOLOG"/>
    <property type="match status" value="1"/>
</dbReference>
<evidence type="ECO:0000313" key="16">
    <source>
        <dbReference type="Proteomes" id="UP001163046"/>
    </source>
</evidence>
<keyword evidence="5" id="KW-0805">Transcription regulation</keyword>
<evidence type="ECO:0000256" key="2">
    <source>
        <dbReference type="ARBA" id="ARBA00005733"/>
    </source>
</evidence>
<comment type="similarity">
    <text evidence="2">Belongs to the paired homeobox family.</text>
</comment>
<sequence length="367" mass="42411">MRSVWKNYTELRSYRGKNAVYVTDYTTITNLPCGGDYGKFFTVSMGDGRRNQLGGMYVSGKPLPLELRSRIINLSCLGLRQCDISRQLKVTHGCISKLLSKYQETGNVDPAQNAGRPRVITAEIERRIDQYRRADPGAFCWELREHLLQDNVCTVDEVPSLSSISRLVKNKIINEAVEKKELGIRGIVKCERTNQSSPFSIASILNINSDKDHDQQPKQQRYTSHPVNTDRFLEDSCSERSSPPLARKIHSDEGHPRPQRRERTKFNRVQSLELEREFQKNPYPGIQRRVELACKLAIDESRIQVWFANRRAKGRRRVVTKDSHHVMDNVKDRVYVCPRVPNHSTTPELLYQSVNTQNMSHFRWPQC</sequence>
<evidence type="ECO:0000256" key="11">
    <source>
        <dbReference type="RuleBase" id="RU000682"/>
    </source>
</evidence>
<feature type="compositionally biased region" description="Basic and acidic residues" evidence="12">
    <location>
        <begin position="249"/>
        <end position="265"/>
    </location>
</feature>
<dbReference type="InterPro" id="IPR001523">
    <property type="entry name" value="Paired_dom"/>
</dbReference>
<evidence type="ECO:0000256" key="3">
    <source>
        <dbReference type="ARBA" id="ARBA00022473"/>
    </source>
</evidence>
<reference evidence="15" key="1">
    <citation type="submission" date="2023-01" db="EMBL/GenBank/DDBJ databases">
        <title>Genome assembly of the deep-sea coral Lophelia pertusa.</title>
        <authorList>
            <person name="Herrera S."/>
            <person name="Cordes E."/>
        </authorList>
    </citation>
    <scope>NUCLEOTIDE SEQUENCE</scope>
    <source>
        <strain evidence="15">USNM1676648</strain>
        <tissue evidence="15">Polyp</tissue>
    </source>
</reference>
<name>A0A9W9YW45_9CNID</name>